<accession>A0AAE2ZJG3</accession>
<dbReference type="EMBL" id="JAHWLI010000166">
    <property type="protein sequence ID" value="MBW3119061.1"/>
    <property type="molecule type" value="Genomic_DNA"/>
</dbReference>
<gene>
    <name evidence="1" type="ORF">KYI77_21775</name>
</gene>
<comment type="caution">
    <text evidence="1">The sequence shown here is derived from an EMBL/GenBank/DDBJ whole genome shotgun (WGS) entry which is preliminary data.</text>
</comment>
<proteinExistence type="predicted"/>
<evidence type="ECO:0000313" key="1">
    <source>
        <dbReference type="EMBL" id="MBW3119061.1"/>
    </source>
</evidence>
<dbReference type="Proteomes" id="UP001155882">
    <property type="component" value="Unassembled WGS sequence"/>
</dbReference>
<dbReference type="RefSeq" id="WP_219197859.1">
    <property type="nucleotide sequence ID" value="NZ_JAHWLI010000166.1"/>
</dbReference>
<organism evidence="1 2">
    <name type="scientific">Providencia rettgeri</name>
    <dbReference type="NCBI Taxonomy" id="587"/>
    <lineage>
        <taxon>Bacteria</taxon>
        <taxon>Pseudomonadati</taxon>
        <taxon>Pseudomonadota</taxon>
        <taxon>Gammaproteobacteria</taxon>
        <taxon>Enterobacterales</taxon>
        <taxon>Morganellaceae</taxon>
        <taxon>Providencia</taxon>
    </lineage>
</organism>
<protein>
    <submittedName>
        <fullName evidence="1">Uncharacterized protein</fullName>
    </submittedName>
</protein>
<reference evidence="1" key="1">
    <citation type="submission" date="2021-07" db="EMBL/GenBank/DDBJ databases">
        <authorList>
            <person name="Stanton E."/>
        </authorList>
    </citation>
    <scope>NUCLEOTIDE SEQUENCE</scope>
    <source>
        <strain evidence="1">2021EL-01139</strain>
    </source>
</reference>
<dbReference type="AlphaFoldDB" id="A0AAE2ZJG3"/>
<name>A0AAE2ZJG3_PRORE</name>
<evidence type="ECO:0000313" key="2">
    <source>
        <dbReference type="Proteomes" id="UP001155882"/>
    </source>
</evidence>
<feature type="non-terminal residue" evidence="1">
    <location>
        <position position="1"/>
    </location>
</feature>
<sequence>HLSYTEEYMILPFKFKSKGKPCEDLSDELIDWIYNSLINKIGKNEIRDLLIELVDEMLEIFKDDA</sequence>